<dbReference type="AlphaFoldDB" id="K7YV82"/>
<evidence type="ECO:0000256" key="3">
    <source>
        <dbReference type="PROSITE-ProRule" id="PRU00529"/>
    </source>
</evidence>
<proteinExistence type="predicted"/>
<dbReference type="SMART" id="SM00981">
    <property type="entry name" value="THUMP"/>
    <property type="match status" value="1"/>
</dbReference>
<accession>K7YV82</accession>
<dbReference type="OrthoDB" id="5288439at2"/>
<keyword evidence="1 5" id="KW-0489">Methyltransferase</keyword>
<dbReference type="InterPro" id="IPR000241">
    <property type="entry name" value="RlmKL-like_Mtase"/>
</dbReference>
<gene>
    <name evidence="5" type="ORF">Bdt_0895</name>
</gene>
<name>K7YV82_BDEBC</name>
<dbReference type="Pfam" id="PF01170">
    <property type="entry name" value="UPF0020"/>
    <property type="match status" value="1"/>
</dbReference>
<dbReference type="RefSeq" id="WP_015090070.1">
    <property type="nucleotide sequence ID" value="NC_019567.1"/>
</dbReference>
<dbReference type="InterPro" id="IPR002052">
    <property type="entry name" value="DNA_methylase_N6_adenine_CS"/>
</dbReference>
<dbReference type="Gene3D" id="3.40.50.150">
    <property type="entry name" value="Vaccinia Virus protein VP39"/>
    <property type="match status" value="1"/>
</dbReference>
<dbReference type="Pfam" id="PF02926">
    <property type="entry name" value="THUMP"/>
    <property type="match status" value="1"/>
</dbReference>
<dbReference type="HOGENOM" id="CLU_032119_3_0_7"/>
<keyword evidence="3" id="KW-0694">RNA-binding</keyword>
<dbReference type="EMBL" id="CP002930">
    <property type="protein sequence ID" value="AFY00595.1"/>
    <property type="molecule type" value="Genomic_DNA"/>
</dbReference>
<dbReference type="InterPro" id="IPR054170">
    <property type="entry name" value="RlmL_1st"/>
</dbReference>
<dbReference type="Proteomes" id="UP000010074">
    <property type="component" value="Chromosome"/>
</dbReference>
<protein>
    <submittedName>
        <fullName evidence="5">Putative N6-adenine-specific DNA methylase</fullName>
    </submittedName>
</protein>
<dbReference type="PROSITE" id="PS00092">
    <property type="entry name" value="N6_MTASE"/>
    <property type="match status" value="1"/>
</dbReference>
<evidence type="ECO:0000313" key="6">
    <source>
        <dbReference type="Proteomes" id="UP000010074"/>
    </source>
</evidence>
<dbReference type="PROSITE" id="PS51165">
    <property type="entry name" value="THUMP"/>
    <property type="match status" value="1"/>
</dbReference>
<dbReference type="GO" id="GO:0003723">
    <property type="term" value="F:RNA binding"/>
    <property type="evidence" value="ECO:0007669"/>
    <property type="project" value="UniProtKB-UniRule"/>
</dbReference>
<dbReference type="KEGG" id="bbat:Bdt_0895"/>
<evidence type="ECO:0000256" key="2">
    <source>
        <dbReference type="ARBA" id="ARBA00022679"/>
    </source>
</evidence>
<dbReference type="PANTHER" id="PTHR47313">
    <property type="entry name" value="RIBOSOMAL RNA LARGE SUBUNIT METHYLTRANSFERASE K/L"/>
    <property type="match status" value="1"/>
</dbReference>
<dbReference type="SUPFAM" id="SSF53335">
    <property type="entry name" value="S-adenosyl-L-methionine-dependent methyltransferases"/>
    <property type="match status" value="1"/>
</dbReference>
<dbReference type="InterPro" id="IPR004114">
    <property type="entry name" value="THUMP_dom"/>
</dbReference>
<dbReference type="Pfam" id="PF22020">
    <property type="entry name" value="RlmL_1st"/>
    <property type="match status" value="1"/>
</dbReference>
<dbReference type="GO" id="GO:0070043">
    <property type="term" value="F:rRNA (guanine-N7-)-methyltransferase activity"/>
    <property type="evidence" value="ECO:0007669"/>
    <property type="project" value="TreeGrafter"/>
</dbReference>
<reference evidence="5 6" key="1">
    <citation type="journal article" date="2012" name="BMC Genomics">
        <title>Genome analysis of a simultaneously predatory and prey-independent, novel Bdellovibrio bacteriovorus from the River Tiber, supports in silico predictions of both ancient and recent lateral gene transfer from diverse bacteria.</title>
        <authorList>
            <person name="Hobley L."/>
            <person name="Lerner T.R."/>
            <person name="Williams L.E."/>
            <person name="Lambert C."/>
            <person name="Till R."/>
            <person name="Milner D.S."/>
            <person name="Basford S.M."/>
            <person name="Capeness M.J."/>
            <person name="Fenton A.K."/>
            <person name="Atterbury R.J."/>
            <person name="Harris M.A."/>
            <person name="Sockett R.E."/>
        </authorList>
    </citation>
    <scope>NUCLEOTIDE SEQUENCE [LARGE SCALE GENOMIC DNA]</scope>
    <source>
        <strain evidence="5 6">Tiberius</strain>
    </source>
</reference>
<organism evidence="5 6">
    <name type="scientific">Bdellovibrio bacteriovorus str. Tiberius</name>
    <dbReference type="NCBI Taxonomy" id="1069642"/>
    <lineage>
        <taxon>Bacteria</taxon>
        <taxon>Pseudomonadati</taxon>
        <taxon>Bdellovibrionota</taxon>
        <taxon>Bdellovibrionia</taxon>
        <taxon>Bdellovibrionales</taxon>
        <taxon>Pseudobdellovibrionaceae</taxon>
        <taxon>Bdellovibrio</taxon>
    </lineage>
</organism>
<feature type="domain" description="THUMP" evidence="4">
    <location>
        <begin position="43"/>
        <end position="154"/>
    </location>
</feature>
<evidence type="ECO:0000256" key="1">
    <source>
        <dbReference type="ARBA" id="ARBA00022603"/>
    </source>
</evidence>
<dbReference type="PATRIC" id="fig|1069642.3.peg.881"/>
<dbReference type="Gene3D" id="3.30.2130.30">
    <property type="match status" value="1"/>
</dbReference>
<dbReference type="STRING" id="1069642.Bdt_0895"/>
<dbReference type="InterPro" id="IPR029063">
    <property type="entry name" value="SAM-dependent_MTases_sf"/>
</dbReference>
<dbReference type="GO" id="GO:0008990">
    <property type="term" value="F:rRNA (guanine-N2-)-methyltransferase activity"/>
    <property type="evidence" value="ECO:0007669"/>
    <property type="project" value="TreeGrafter"/>
</dbReference>
<evidence type="ECO:0000259" key="4">
    <source>
        <dbReference type="PROSITE" id="PS51165"/>
    </source>
</evidence>
<keyword evidence="2" id="KW-0808">Transferase</keyword>
<dbReference type="CDD" id="cd11715">
    <property type="entry name" value="THUMP_AdoMetMT"/>
    <property type="match status" value="1"/>
</dbReference>
<evidence type="ECO:0000313" key="5">
    <source>
        <dbReference type="EMBL" id="AFY00595.1"/>
    </source>
</evidence>
<dbReference type="PANTHER" id="PTHR47313:SF1">
    <property type="entry name" value="RIBOSOMAL RNA LARGE SUBUNIT METHYLTRANSFERASE K_L"/>
    <property type="match status" value="1"/>
</dbReference>
<sequence length="374" mass="43148">MPQFFASTARGLVEPLELELKELGLKVTDRYIGGVFFESNWEGCYKANLHSRLASRILKPVLDFTAYQPEELYSQILRHDFTKYIKPNQTISIDASVNESKMRDQRFVAMKVKDAIVDQFREKFGVRPDVDNTNPDLRIHVRAIKNQFNIAIDTSGDSLFKRGYRKEVGEAPLKENLAAGLLRLSEWDRQSPLVDFMCGSGTFLIEAAMMSMNIAPGINRKGFGFQNWLNYEEETWEKVIQEAMDAEKEELDFKFYGFDIDKRVLMNAKDNAKRAGVDEVIEFKKESVATVEPPVEKGLIIVNPPYGARIGDEDNLRDVYRDLSFTMKHRFKGWDAWILSGNKELIADLKLKSTRKHFVFNGNIECRFLKYSMF</sequence>